<feature type="domain" description="Glycosyltransferase subfamily 4-like N-terminal" evidence="2">
    <location>
        <begin position="21"/>
        <end position="177"/>
    </location>
</feature>
<dbReference type="AlphaFoldDB" id="A0A1M6TQV6"/>
<dbReference type="InterPro" id="IPR028098">
    <property type="entry name" value="Glyco_trans_4-like_N"/>
</dbReference>
<dbReference type="SUPFAM" id="SSF53756">
    <property type="entry name" value="UDP-Glycosyltransferase/glycogen phosphorylase"/>
    <property type="match status" value="1"/>
</dbReference>
<dbReference type="STRING" id="228958.SAMN04488007_3324"/>
<feature type="domain" description="Glycosyl transferase family 1" evidence="1">
    <location>
        <begin position="185"/>
        <end position="328"/>
    </location>
</feature>
<dbReference type="PANTHER" id="PTHR12526:SF630">
    <property type="entry name" value="GLYCOSYLTRANSFERASE"/>
    <property type="match status" value="1"/>
</dbReference>
<dbReference type="Proteomes" id="UP000184314">
    <property type="component" value="Unassembled WGS sequence"/>
</dbReference>
<dbReference type="Pfam" id="PF13439">
    <property type="entry name" value="Glyco_transf_4"/>
    <property type="match status" value="1"/>
</dbReference>
<accession>A0A1M6TQV6</accession>
<dbReference type="OrthoDB" id="791981at2"/>
<dbReference type="RefSeq" id="WP_073246290.1">
    <property type="nucleotide sequence ID" value="NZ_FQZX01000003.1"/>
</dbReference>
<dbReference type="PANTHER" id="PTHR12526">
    <property type="entry name" value="GLYCOSYLTRANSFERASE"/>
    <property type="match status" value="1"/>
</dbReference>
<keyword evidence="3" id="KW-0808">Transferase</keyword>
<evidence type="ECO:0000259" key="2">
    <source>
        <dbReference type="Pfam" id="PF13439"/>
    </source>
</evidence>
<sequence>MLNSSKNKIKIFFFIPSLRAGGAERVVSFVAQKIDKSKFDTTLFVIGSNKDATFKVPDVNVVFLNHDRVSRSFGTVYKTIKNGKPDIVFGTIGHVNIMLGLCKIFFSKTIFIGREVNVISKLAEVQHIKATLPPWLNKYLMHKLDVMVCQSIDMAEDIKQLSNFPEDKIAIINNPISDKYQLKTELRDKSEPVKLITVGSLSGRKGHLRILEVLKDLKIPFSYTIVGNGELKDEIFSVIKQYGLADKVTHIPFSNEVSTLLQQHDIFLLGSFVEGFPNVLLESCAVGTPVVAFNAPGGINEIIIEDVNGFIAEDQNEYLDKIVHAVSKDWNLAEVRNAVVSRYNESKIIADYENLFLSKTNN</sequence>
<dbReference type="Pfam" id="PF00534">
    <property type="entry name" value="Glycos_transf_1"/>
    <property type="match status" value="1"/>
</dbReference>
<keyword evidence="4" id="KW-1185">Reference proteome</keyword>
<protein>
    <submittedName>
        <fullName evidence="3">Glycosyltransferase involved in cell wall bisynthesis</fullName>
    </submittedName>
</protein>
<reference evidence="4" key="1">
    <citation type="submission" date="2016-11" db="EMBL/GenBank/DDBJ databases">
        <authorList>
            <person name="Varghese N."/>
            <person name="Submissions S."/>
        </authorList>
    </citation>
    <scope>NUCLEOTIDE SEQUENCE [LARGE SCALE GENOMIC DNA]</scope>
    <source>
        <strain evidence="4">DSM 16478</strain>
    </source>
</reference>
<name>A0A1M6TQV6_9FLAO</name>
<evidence type="ECO:0000313" key="4">
    <source>
        <dbReference type="Proteomes" id="UP000184314"/>
    </source>
</evidence>
<evidence type="ECO:0000313" key="3">
    <source>
        <dbReference type="EMBL" id="SHK59324.1"/>
    </source>
</evidence>
<dbReference type="Gene3D" id="3.40.50.2000">
    <property type="entry name" value="Glycogen Phosphorylase B"/>
    <property type="match status" value="2"/>
</dbReference>
<organism evidence="3 4">
    <name type="scientific">Maribacter aquivivus</name>
    <dbReference type="NCBI Taxonomy" id="228958"/>
    <lineage>
        <taxon>Bacteria</taxon>
        <taxon>Pseudomonadati</taxon>
        <taxon>Bacteroidota</taxon>
        <taxon>Flavobacteriia</taxon>
        <taxon>Flavobacteriales</taxon>
        <taxon>Flavobacteriaceae</taxon>
        <taxon>Maribacter</taxon>
    </lineage>
</organism>
<dbReference type="InterPro" id="IPR001296">
    <property type="entry name" value="Glyco_trans_1"/>
</dbReference>
<dbReference type="CDD" id="cd03811">
    <property type="entry name" value="GT4_GT28_WabH-like"/>
    <property type="match status" value="1"/>
</dbReference>
<proteinExistence type="predicted"/>
<gene>
    <name evidence="3" type="ORF">SAMN04488007_3324</name>
</gene>
<evidence type="ECO:0000259" key="1">
    <source>
        <dbReference type="Pfam" id="PF00534"/>
    </source>
</evidence>
<dbReference type="EMBL" id="FQZX01000003">
    <property type="protein sequence ID" value="SHK59324.1"/>
    <property type="molecule type" value="Genomic_DNA"/>
</dbReference>
<dbReference type="GO" id="GO:0016757">
    <property type="term" value="F:glycosyltransferase activity"/>
    <property type="evidence" value="ECO:0007669"/>
    <property type="project" value="InterPro"/>
</dbReference>